<evidence type="ECO:0000256" key="3">
    <source>
        <dbReference type="SAM" id="MobiDB-lite"/>
    </source>
</evidence>
<protein>
    <submittedName>
        <fullName evidence="4">Cytochrome P450</fullName>
    </submittedName>
</protein>
<dbReference type="Proteomes" id="UP001565471">
    <property type="component" value="Unassembled WGS sequence"/>
</dbReference>
<accession>A0ABV4F5J1</accession>
<proteinExistence type="inferred from homology"/>
<comment type="cofactor">
    <cofactor evidence="1">
        <name>heme</name>
        <dbReference type="ChEBI" id="CHEBI:30413"/>
    </cofactor>
</comment>
<gene>
    <name evidence="4" type="ORF">ABIF29_005482</name>
</gene>
<dbReference type="InterPro" id="IPR036396">
    <property type="entry name" value="Cyt_P450_sf"/>
</dbReference>
<reference evidence="4 5" key="1">
    <citation type="submission" date="2024-07" db="EMBL/GenBank/DDBJ databases">
        <title>Genomic Encyclopedia of Type Strains, Phase V (KMG-V): Genome sequencing to study the core and pangenomes of soil and plant-associated prokaryotes.</title>
        <authorList>
            <person name="Whitman W."/>
        </authorList>
    </citation>
    <scope>NUCLEOTIDE SEQUENCE [LARGE SCALE GENOMIC DNA]</scope>
    <source>
        <strain evidence="4 5">USDA 415</strain>
    </source>
</reference>
<organism evidence="4 5">
    <name type="scientific">Bradyrhizobium elkanii</name>
    <dbReference type="NCBI Taxonomy" id="29448"/>
    <lineage>
        <taxon>Bacteria</taxon>
        <taxon>Pseudomonadati</taxon>
        <taxon>Pseudomonadota</taxon>
        <taxon>Alphaproteobacteria</taxon>
        <taxon>Hyphomicrobiales</taxon>
        <taxon>Nitrobacteraceae</taxon>
        <taxon>Bradyrhizobium</taxon>
    </lineage>
</organism>
<keyword evidence="5" id="KW-1185">Reference proteome</keyword>
<dbReference type="EMBL" id="JBGBZA010000002">
    <property type="protein sequence ID" value="MEY9318683.1"/>
    <property type="molecule type" value="Genomic_DNA"/>
</dbReference>
<dbReference type="PANTHER" id="PTHR46696">
    <property type="entry name" value="P450, PUTATIVE (EUROFUNG)-RELATED"/>
    <property type="match status" value="1"/>
</dbReference>
<evidence type="ECO:0000256" key="2">
    <source>
        <dbReference type="ARBA" id="ARBA00010617"/>
    </source>
</evidence>
<name>A0ABV4F5J1_BRAEL</name>
<feature type="region of interest" description="Disordered" evidence="3">
    <location>
        <begin position="195"/>
        <end position="219"/>
    </location>
</feature>
<dbReference type="Gene3D" id="1.10.630.10">
    <property type="entry name" value="Cytochrome P450"/>
    <property type="match status" value="1"/>
</dbReference>
<sequence>MWTRIRYRYLTSTVSRTRLCANPIRSMPRCGSSAFGILTFTQSAALLSARCAASRRRSAKRLRCRVQRRAQYVEGPNLIQSDGELHRKLRSELLRPLTPAQLKEVRPLLREMVDAKIAGLVGADTFDGMAEIARFLPLNAVAHLVGLLSDGRDHMLEWALRSTRSARRTRGVRRISNVWTKRGPICAGLRSSSCARTAGGGRAADRSNRRRERLRPAQS</sequence>
<evidence type="ECO:0000313" key="4">
    <source>
        <dbReference type="EMBL" id="MEY9318683.1"/>
    </source>
</evidence>
<comment type="similarity">
    <text evidence="2">Belongs to the cytochrome P450 family.</text>
</comment>
<comment type="caution">
    <text evidence="4">The sequence shown here is derived from an EMBL/GenBank/DDBJ whole genome shotgun (WGS) entry which is preliminary data.</text>
</comment>
<evidence type="ECO:0000256" key="1">
    <source>
        <dbReference type="ARBA" id="ARBA00001971"/>
    </source>
</evidence>
<dbReference type="PANTHER" id="PTHR46696:SF1">
    <property type="entry name" value="CYTOCHROME P450 YJIB-RELATED"/>
    <property type="match status" value="1"/>
</dbReference>
<evidence type="ECO:0000313" key="5">
    <source>
        <dbReference type="Proteomes" id="UP001565471"/>
    </source>
</evidence>
<dbReference type="SUPFAM" id="SSF48264">
    <property type="entry name" value="Cytochrome P450"/>
    <property type="match status" value="1"/>
</dbReference>